<name>A0A183B8G2_9TREM</name>
<dbReference type="EMBL" id="UZAN01060776">
    <property type="protein sequence ID" value="VDP92768.1"/>
    <property type="molecule type" value="Genomic_DNA"/>
</dbReference>
<evidence type="ECO:0000313" key="2">
    <source>
        <dbReference type="EMBL" id="VDP92768.1"/>
    </source>
</evidence>
<gene>
    <name evidence="2" type="ORF">ECPE_LOCUS15496</name>
</gene>
<evidence type="ECO:0000313" key="3">
    <source>
        <dbReference type="Proteomes" id="UP000272942"/>
    </source>
</evidence>
<reference evidence="4" key="1">
    <citation type="submission" date="2016-06" db="UniProtKB">
        <authorList>
            <consortium name="WormBaseParasite"/>
        </authorList>
    </citation>
    <scope>IDENTIFICATION</scope>
</reference>
<evidence type="ECO:0000256" key="1">
    <source>
        <dbReference type="SAM" id="MobiDB-lite"/>
    </source>
</evidence>
<accession>A0A183B8G2</accession>
<organism evidence="4">
    <name type="scientific">Echinostoma caproni</name>
    <dbReference type="NCBI Taxonomy" id="27848"/>
    <lineage>
        <taxon>Eukaryota</taxon>
        <taxon>Metazoa</taxon>
        <taxon>Spiralia</taxon>
        <taxon>Lophotrochozoa</taxon>
        <taxon>Platyhelminthes</taxon>
        <taxon>Trematoda</taxon>
        <taxon>Digenea</taxon>
        <taxon>Plagiorchiida</taxon>
        <taxon>Echinostomata</taxon>
        <taxon>Echinostomatoidea</taxon>
        <taxon>Echinostomatidae</taxon>
        <taxon>Echinostoma</taxon>
    </lineage>
</organism>
<evidence type="ECO:0000313" key="4">
    <source>
        <dbReference type="WBParaSite" id="ECPE_0001553701-mRNA-1"/>
    </source>
</evidence>
<sequence>MHELALTQHVTNPTRRQLGKSSSTLALVVTKSRSDIGNTAMGAPLGGSDHTSIRFQHGCALSPSQGKLRRRYGGMSTECPVSSLQAERARWLVALPVS</sequence>
<feature type="region of interest" description="Disordered" evidence="1">
    <location>
        <begin position="1"/>
        <end position="21"/>
    </location>
</feature>
<feature type="compositionally biased region" description="Polar residues" evidence="1">
    <location>
        <begin position="8"/>
        <end position="21"/>
    </location>
</feature>
<dbReference type="AlphaFoldDB" id="A0A183B8G2"/>
<keyword evidence="3" id="KW-1185">Reference proteome</keyword>
<reference evidence="2 3" key="2">
    <citation type="submission" date="2018-11" db="EMBL/GenBank/DDBJ databases">
        <authorList>
            <consortium name="Pathogen Informatics"/>
        </authorList>
    </citation>
    <scope>NUCLEOTIDE SEQUENCE [LARGE SCALE GENOMIC DNA]</scope>
    <source>
        <strain evidence="2 3">Egypt</strain>
    </source>
</reference>
<dbReference type="WBParaSite" id="ECPE_0001553701-mRNA-1">
    <property type="protein sequence ID" value="ECPE_0001553701-mRNA-1"/>
    <property type="gene ID" value="ECPE_0001553701"/>
</dbReference>
<dbReference type="Proteomes" id="UP000272942">
    <property type="component" value="Unassembled WGS sequence"/>
</dbReference>
<protein>
    <submittedName>
        <fullName evidence="2 4">Uncharacterized protein</fullName>
    </submittedName>
</protein>
<proteinExistence type="predicted"/>